<evidence type="ECO:0000256" key="2">
    <source>
        <dbReference type="ARBA" id="ARBA00093452"/>
    </source>
</evidence>
<dbReference type="STRING" id="7260.B4MUB6"/>
<accession>B4MUB6</accession>
<dbReference type="Proteomes" id="UP000007798">
    <property type="component" value="Unassembled WGS sequence"/>
</dbReference>
<reference evidence="4 5" key="1">
    <citation type="journal article" date="2007" name="Nature">
        <title>Evolution of genes and genomes on the Drosophila phylogeny.</title>
        <authorList>
            <consortium name="Drosophila 12 Genomes Consortium"/>
            <person name="Clark A.G."/>
            <person name="Eisen M.B."/>
            <person name="Smith D.R."/>
            <person name="Bergman C.M."/>
            <person name="Oliver B."/>
            <person name="Markow T.A."/>
            <person name="Kaufman T.C."/>
            <person name="Kellis M."/>
            <person name="Gelbart W."/>
            <person name="Iyer V.N."/>
            <person name="Pollard D.A."/>
            <person name="Sackton T.B."/>
            <person name="Larracuente A.M."/>
            <person name="Singh N.D."/>
            <person name="Abad J.P."/>
            <person name="Abt D.N."/>
            <person name="Adryan B."/>
            <person name="Aguade M."/>
            <person name="Akashi H."/>
            <person name="Anderson W.W."/>
            <person name="Aquadro C.F."/>
            <person name="Ardell D.H."/>
            <person name="Arguello R."/>
            <person name="Artieri C.G."/>
            <person name="Barbash D.A."/>
            <person name="Barker D."/>
            <person name="Barsanti P."/>
            <person name="Batterham P."/>
            <person name="Batzoglou S."/>
            <person name="Begun D."/>
            <person name="Bhutkar A."/>
            <person name="Blanco E."/>
            <person name="Bosak S.A."/>
            <person name="Bradley R.K."/>
            <person name="Brand A.D."/>
            <person name="Brent M.R."/>
            <person name="Brooks A.N."/>
            <person name="Brown R.H."/>
            <person name="Butlin R.K."/>
            <person name="Caggese C."/>
            <person name="Calvi B.R."/>
            <person name="Bernardo de Carvalho A."/>
            <person name="Caspi A."/>
            <person name="Castrezana S."/>
            <person name="Celniker S.E."/>
            <person name="Chang J.L."/>
            <person name="Chapple C."/>
            <person name="Chatterji S."/>
            <person name="Chinwalla A."/>
            <person name="Civetta A."/>
            <person name="Clifton S.W."/>
            <person name="Comeron J.M."/>
            <person name="Costello J.C."/>
            <person name="Coyne J.A."/>
            <person name="Daub J."/>
            <person name="David R.G."/>
            <person name="Delcher A.L."/>
            <person name="Delehaunty K."/>
            <person name="Do C.B."/>
            <person name="Ebling H."/>
            <person name="Edwards K."/>
            <person name="Eickbush T."/>
            <person name="Evans J.D."/>
            <person name="Filipski A."/>
            <person name="Findeiss S."/>
            <person name="Freyhult E."/>
            <person name="Fulton L."/>
            <person name="Fulton R."/>
            <person name="Garcia A.C."/>
            <person name="Gardiner A."/>
            <person name="Garfield D.A."/>
            <person name="Garvin B.E."/>
            <person name="Gibson G."/>
            <person name="Gilbert D."/>
            <person name="Gnerre S."/>
            <person name="Godfrey J."/>
            <person name="Good R."/>
            <person name="Gotea V."/>
            <person name="Gravely B."/>
            <person name="Greenberg A.J."/>
            <person name="Griffiths-Jones S."/>
            <person name="Gross S."/>
            <person name="Guigo R."/>
            <person name="Gustafson E.A."/>
            <person name="Haerty W."/>
            <person name="Hahn M.W."/>
            <person name="Halligan D.L."/>
            <person name="Halpern A.L."/>
            <person name="Halter G.M."/>
            <person name="Han M.V."/>
            <person name="Heger A."/>
            <person name="Hillier L."/>
            <person name="Hinrichs A.S."/>
            <person name="Holmes I."/>
            <person name="Hoskins R.A."/>
            <person name="Hubisz M.J."/>
            <person name="Hultmark D."/>
            <person name="Huntley M.A."/>
            <person name="Jaffe D.B."/>
            <person name="Jagadeeshan S."/>
            <person name="Jeck W.R."/>
            <person name="Johnson J."/>
            <person name="Jones C.D."/>
            <person name="Jordan W.C."/>
            <person name="Karpen G.H."/>
            <person name="Kataoka E."/>
            <person name="Keightley P.D."/>
            <person name="Kheradpour P."/>
            <person name="Kirkness E.F."/>
            <person name="Koerich L.B."/>
            <person name="Kristiansen K."/>
            <person name="Kudrna D."/>
            <person name="Kulathinal R.J."/>
            <person name="Kumar S."/>
            <person name="Kwok R."/>
            <person name="Lander E."/>
            <person name="Langley C.H."/>
            <person name="Lapoint R."/>
            <person name="Lazzaro B.P."/>
            <person name="Lee S.J."/>
            <person name="Levesque L."/>
            <person name="Li R."/>
            <person name="Lin C.F."/>
            <person name="Lin M.F."/>
            <person name="Lindblad-Toh K."/>
            <person name="Llopart A."/>
            <person name="Long M."/>
            <person name="Low L."/>
            <person name="Lozovsky E."/>
            <person name="Lu J."/>
            <person name="Luo M."/>
            <person name="Machado C.A."/>
            <person name="Makalowski W."/>
            <person name="Marzo M."/>
            <person name="Matsuda M."/>
            <person name="Matzkin L."/>
            <person name="McAllister B."/>
            <person name="McBride C.S."/>
            <person name="McKernan B."/>
            <person name="McKernan K."/>
            <person name="Mendez-Lago M."/>
            <person name="Minx P."/>
            <person name="Mollenhauer M.U."/>
            <person name="Montooth K."/>
            <person name="Mount S.M."/>
            <person name="Mu X."/>
            <person name="Myers E."/>
            <person name="Negre B."/>
            <person name="Newfeld S."/>
            <person name="Nielsen R."/>
            <person name="Noor M.A."/>
            <person name="O'Grady P."/>
            <person name="Pachter L."/>
            <person name="Papaceit M."/>
            <person name="Parisi M.J."/>
            <person name="Parisi M."/>
            <person name="Parts L."/>
            <person name="Pedersen J.S."/>
            <person name="Pesole G."/>
            <person name="Phillippy A.M."/>
            <person name="Ponting C.P."/>
            <person name="Pop M."/>
            <person name="Porcelli D."/>
            <person name="Powell J.R."/>
            <person name="Prohaska S."/>
            <person name="Pruitt K."/>
            <person name="Puig M."/>
            <person name="Quesneville H."/>
            <person name="Ram K.R."/>
            <person name="Rand D."/>
            <person name="Rasmussen M.D."/>
            <person name="Reed L.K."/>
            <person name="Reenan R."/>
            <person name="Reily A."/>
            <person name="Remington K.A."/>
            <person name="Rieger T.T."/>
            <person name="Ritchie M.G."/>
            <person name="Robin C."/>
            <person name="Rogers Y.H."/>
            <person name="Rohde C."/>
            <person name="Rozas J."/>
            <person name="Rubenfield M.J."/>
            <person name="Ruiz A."/>
            <person name="Russo S."/>
            <person name="Salzberg S.L."/>
            <person name="Sanchez-Gracia A."/>
            <person name="Saranga D.J."/>
            <person name="Sato H."/>
            <person name="Schaeffer S.W."/>
            <person name="Schatz M.C."/>
            <person name="Schlenke T."/>
            <person name="Schwartz R."/>
            <person name="Segarra C."/>
            <person name="Singh R.S."/>
            <person name="Sirot L."/>
            <person name="Sirota M."/>
            <person name="Sisneros N.B."/>
            <person name="Smith C.D."/>
            <person name="Smith T.F."/>
            <person name="Spieth J."/>
            <person name="Stage D.E."/>
            <person name="Stark A."/>
            <person name="Stephan W."/>
            <person name="Strausberg R.L."/>
            <person name="Strempel S."/>
            <person name="Sturgill D."/>
            <person name="Sutton G."/>
            <person name="Sutton G.G."/>
            <person name="Tao W."/>
            <person name="Teichmann S."/>
            <person name="Tobari Y.N."/>
            <person name="Tomimura Y."/>
            <person name="Tsolas J.M."/>
            <person name="Valente V.L."/>
            <person name="Venter E."/>
            <person name="Venter J.C."/>
            <person name="Vicario S."/>
            <person name="Vieira F.G."/>
            <person name="Vilella A.J."/>
            <person name="Villasante A."/>
            <person name="Walenz B."/>
            <person name="Wang J."/>
            <person name="Wasserman M."/>
            <person name="Watts T."/>
            <person name="Wilson D."/>
            <person name="Wilson R.K."/>
            <person name="Wing R.A."/>
            <person name="Wolfner M.F."/>
            <person name="Wong A."/>
            <person name="Wong G.K."/>
            <person name="Wu C.I."/>
            <person name="Wu G."/>
            <person name="Yamamoto D."/>
            <person name="Yang H.P."/>
            <person name="Yang S.P."/>
            <person name="Yorke J.A."/>
            <person name="Yoshida K."/>
            <person name="Zdobnov E."/>
            <person name="Zhang P."/>
            <person name="Zhang Y."/>
            <person name="Zimin A.V."/>
            <person name="Baldwin J."/>
            <person name="Abdouelleil A."/>
            <person name="Abdulkadir J."/>
            <person name="Abebe A."/>
            <person name="Abera B."/>
            <person name="Abreu J."/>
            <person name="Acer S.C."/>
            <person name="Aftuck L."/>
            <person name="Alexander A."/>
            <person name="An P."/>
            <person name="Anderson E."/>
            <person name="Anderson S."/>
            <person name="Arachi H."/>
            <person name="Azer M."/>
            <person name="Bachantsang P."/>
            <person name="Barry A."/>
            <person name="Bayul T."/>
            <person name="Berlin A."/>
            <person name="Bessette D."/>
            <person name="Bloom T."/>
            <person name="Blye J."/>
            <person name="Boguslavskiy L."/>
            <person name="Bonnet C."/>
            <person name="Boukhgalter B."/>
            <person name="Bourzgui I."/>
            <person name="Brown A."/>
            <person name="Cahill P."/>
            <person name="Channer S."/>
            <person name="Cheshatsang Y."/>
            <person name="Chuda L."/>
            <person name="Citroen M."/>
            <person name="Collymore A."/>
            <person name="Cooke P."/>
            <person name="Costello M."/>
            <person name="D'Aco K."/>
            <person name="Daza R."/>
            <person name="De Haan G."/>
            <person name="DeGray S."/>
            <person name="DeMaso C."/>
            <person name="Dhargay N."/>
            <person name="Dooley K."/>
            <person name="Dooley E."/>
            <person name="Doricent M."/>
            <person name="Dorje P."/>
            <person name="Dorjee K."/>
            <person name="Dupes A."/>
            <person name="Elong R."/>
            <person name="Falk J."/>
            <person name="Farina A."/>
            <person name="Faro S."/>
            <person name="Ferguson D."/>
            <person name="Fisher S."/>
            <person name="Foley C.D."/>
            <person name="Franke A."/>
            <person name="Friedrich D."/>
            <person name="Gadbois L."/>
            <person name="Gearin G."/>
            <person name="Gearin C.R."/>
            <person name="Giannoukos G."/>
            <person name="Goode T."/>
            <person name="Graham J."/>
            <person name="Grandbois E."/>
            <person name="Grewal S."/>
            <person name="Gyaltsen K."/>
            <person name="Hafez N."/>
            <person name="Hagos B."/>
            <person name="Hall J."/>
            <person name="Henson C."/>
            <person name="Hollinger A."/>
            <person name="Honan T."/>
            <person name="Huard M.D."/>
            <person name="Hughes L."/>
            <person name="Hurhula B."/>
            <person name="Husby M.E."/>
            <person name="Kamat A."/>
            <person name="Kanga B."/>
            <person name="Kashin S."/>
            <person name="Khazanovich D."/>
            <person name="Kisner P."/>
            <person name="Lance K."/>
            <person name="Lara M."/>
            <person name="Lee W."/>
            <person name="Lennon N."/>
            <person name="Letendre F."/>
            <person name="LeVine R."/>
            <person name="Lipovsky A."/>
            <person name="Liu X."/>
            <person name="Liu J."/>
            <person name="Liu S."/>
            <person name="Lokyitsang T."/>
            <person name="Lokyitsang Y."/>
            <person name="Lubonja R."/>
            <person name="Lui A."/>
            <person name="MacDonald P."/>
            <person name="Magnisalis V."/>
            <person name="Maru K."/>
            <person name="Matthews C."/>
            <person name="McCusker W."/>
            <person name="McDonough S."/>
            <person name="Mehta T."/>
            <person name="Meldrim J."/>
            <person name="Meneus L."/>
            <person name="Mihai O."/>
            <person name="Mihalev A."/>
            <person name="Mihova T."/>
            <person name="Mittelman R."/>
            <person name="Mlenga V."/>
            <person name="Montmayeur A."/>
            <person name="Mulrain L."/>
            <person name="Navidi A."/>
            <person name="Naylor J."/>
            <person name="Negash T."/>
            <person name="Nguyen T."/>
            <person name="Nguyen N."/>
            <person name="Nicol R."/>
            <person name="Norbu C."/>
            <person name="Norbu N."/>
            <person name="Novod N."/>
            <person name="O'Neill B."/>
            <person name="Osman S."/>
            <person name="Markiewicz E."/>
            <person name="Oyono O.L."/>
            <person name="Patti C."/>
            <person name="Phunkhang P."/>
            <person name="Pierre F."/>
            <person name="Priest M."/>
            <person name="Raghuraman S."/>
            <person name="Rege F."/>
            <person name="Reyes R."/>
            <person name="Rise C."/>
            <person name="Rogov P."/>
            <person name="Ross K."/>
            <person name="Ryan E."/>
            <person name="Settipalli S."/>
            <person name="Shea T."/>
            <person name="Sherpa N."/>
            <person name="Shi L."/>
            <person name="Shih D."/>
            <person name="Sparrow T."/>
            <person name="Spaulding J."/>
            <person name="Stalker J."/>
            <person name="Stange-Thomann N."/>
            <person name="Stavropoulos S."/>
            <person name="Stone C."/>
            <person name="Strader C."/>
            <person name="Tesfaye S."/>
            <person name="Thomson T."/>
            <person name="Thoulutsang Y."/>
            <person name="Thoulutsang D."/>
            <person name="Topham K."/>
            <person name="Topping I."/>
            <person name="Tsamla T."/>
            <person name="Vassiliev H."/>
            <person name="Vo A."/>
            <person name="Wangchuk T."/>
            <person name="Wangdi T."/>
            <person name="Weiand M."/>
            <person name="Wilkinson J."/>
            <person name="Wilson A."/>
            <person name="Yadav S."/>
            <person name="Young G."/>
            <person name="Yu Q."/>
            <person name="Zembek L."/>
            <person name="Zhong D."/>
            <person name="Zimmer A."/>
            <person name="Zwirko Z."/>
            <person name="Jaffe D.B."/>
            <person name="Alvarez P."/>
            <person name="Brockman W."/>
            <person name="Butler J."/>
            <person name="Chin C."/>
            <person name="Gnerre S."/>
            <person name="Grabherr M."/>
            <person name="Kleber M."/>
            <person name="Mauceli E."/>
            <person name="MacCallum I."/>
        </authorList>
    </citation>
    <scope>NUCLEOTIDE SEQUENCE [LARGE SCALE GENOMIC DNA]</scope>
    <source>
        <strain evidence="5">Tucson 14030-0811.24</strain>
    </source>
</reference>
<dbReference type="PANTHER" id="PTHR15666:SF1">
    <property type="entry name" value="COMM DOMAIN-CONTAINING PROTEIN 5"/>
    <property type="match status" value="1"/>
</dbReference>
<evidence type="ECO:0000256" key="1">
    <source>
        <dbReference type="ARBA" id="ARBA00016556"/>
    </source>
</evidence>
<evidence type="ECO:0000313" key="4">
    <source>
        <dbReference type="EMBL" id="EDW76042.1"/>
    </source>
</evidence>
<dbReference type="EMBL" id="CH963857">
    <property type="protein sequence ID" value="EDW76042.1"/>
    <property type="molecule type" value="Genomic_DNA"/>
</dbReference>
<dbReference type="InterPro" id="IPR017920">
    <property type="entry name" value="COMM"/>
</dbReference>
<organism evidence="4 5">
    <name type="scientific">Drosophila willistoni</name>
    <name type="common">Fruit fly</name>
    <dbReference type="NCBI Taxonomy" id="7260"/>
    <lineage>
        <taxon>Eukaryota</taxon>
        <taxon>Metazoa</taxon>
        <taxon>Ecdysozoa</taxon>
        <taxon>Arthropoda</taxon>
        <taxon>Hexapoda</taxon>
        <taxon>Insecta</taxon>
        <taxon>Pterygota</taxon>
        <taxon>Neoptera</taxon>
        <taxon>Endopterygota</taxon>
        <taxon>Diptera</taxon>
        <taxon>Brachycera</taxon>
        <taxon>Muscomorpha</taxon>
        <taxon>Ephydroidea</taxon>
        <taxon>Drosophilidae</taxon>
        <taxon>Drosophila</taxon>
        <taxon>Sophophora</taxon>
    </lineage>
</organism>
<keyword evidence="5" id="KW-1185">Reference proteome</keyword>
<dbReference type="HOGENOM" id="CLU_091901_1_0_1"/>
<dbReference type="OrthoDB" id="203754at2759"/>
<evidence type="ECO:0000313" key="5">
    <source>
        <dbReference type="Proteomes" id="UP000007798"/>
    </source>
</evidence>
<evidence type="ECO:0000259" key="3">
    <source>
        <dbReference type="PROSITE" id="PS51269"/>
    </source>
</evidence>
<sequence>MDSFRNNMIKSARPYAVFVPQLNKSVLRVLIQVSVHYIENKKSSPNILALAINKLSNAGHEVPENFCELFTLIYTIMQHFLRSTENKEHELRQCLKEDLSFTDECVDDICKILINHRAVLTKNFAETKVERVKISGGLQWRINLSLSSSMTKFDNPTIVLHFKLSNGKHRTLELPLEMFQRLRYNISVLLSELQQLQSRSILKSF</sequence>
<dbReference type="FunCoup" id="B4MUB6">
    <property type="interactions" value="372"/>
</dbReference>
<dbReference type="eggNOG" id="ENOG502RCJ6">
    <property type="taxonomic scope" value="Eukaryota"/>
</dbReference>
<dbReference type="PROSITE" id="PS51269">
    <property type="entry name" value="COMM"/>
    <property type="match status" value="1"/>
</dbReference>
<dbReference type="PhylomeDB" id="B4MUB6"/>
<dbReference type="Pfam" id="PF07258">
    <property type="entry name" value="COMM_domain"/>
    <property type="match status" value="1"/>
</dbReference>
<comment type="similarity">
    <text evidence="2">Belongs to the COMM domain-containing protein 5 family.</text>
</comment>
<protein>
    <recommendedName>
        <fullName evidence="1">COMM domain-containing protein 5</fullName>
    </recommendedName>
</protein>
<name>B4MUB6_DROWI</name>
<dbReference type="OMA" id="HIVAGMY"/>
<dbReference type="GO" id="GO:0005634">
    <property type="term" value="C:nucleus"/>
    <property type="evidence" value="ECO:0007669"/>
    <property type="project" value="TreeGrafter"/>
</dbReference>
<dbReference type="PANTHER" id="PTHR15666">
    <property type="entry name" value="COMM DOMAIN CONTAINING PROTEIN 5"/>
    <property type="match status" value="1"/>
</dbReference>
<feature type="domain" description="COMM" evidence="3">
    <location>
        <begin position="134"/>
        <end position="197"/>
    </location>
</feature>
<dbReference type="KEGG" id="dwi:6641939"/>
<gene>
    <name evidence="4" type="primary">Dwil\GK15255</name>
    <name evidence="4" type="ORF">Dwil_GK15255</name>
</gene>
<dbReference type="InParanoid" id="B4MUB6"/>
<dbReference type="AlphaFoldDB" id="B4MUB6"/>
<dbReference type="InterPro" id="IPR037357">
    <property type="entry name" value="COMMD5"/>
</dbReference>
<proteinExistence type="inferred from homology"/>